<organism evidence="1">
    <name type="scientific">viral metagenome</name>
    <dbReference type="NCBI Taxonomy" id="1070528"/>
    <lineage>
        <taxon>unclassified sequences</taxon>
        <taxon>metagenomes</taxon>
        <taxon>organismal metagenomes</taxon>
    </lineage>
</organism>
<dbReference type="EMBL" id="MN740822">
    <property type="protein sequence ID" value="QHU13596.1"/>
    <property type="molecule type" value="Genomic_DNA"/>
</dbReference>
<sequence>MSRNYINIRRIKCKQQSEAAKRRLHNEKDHNYNLILKRMDEFQRPN</sequence>
<evidence type="ECO:0000313" key="1">
    <source>
        <dbReference type="EMBL" id="QHU13596.1"/>
    </source>
</evidence>
<proteinExistence type="predicted"/>
<accession>A0A6C0K931</accession>
<dbReference type="AlphaFoldDB" id="A0A6C0K931"/>
<protein>
    <submittedName>
        <fullName evidence="1">Uncharacterized protein</fullName>
    </submittedName>
</protein>
<name>A0A6C0K931_9ZZZZ</name>
<reference evidence="1" key="1">
    <citation type="journal article" date="2020" name="Nature">
        <title>Giant virus diversity and host interactions through global metagenomics.</title>
        <authorList>
            <person name="Schulz F."/>
            <person name="Roux S."/>
            <person name="Paez-Espino D."/>
            <person name="Jungbluth S."/>
            <person name="Walsh D.A."/>
            <person name="Denef V.J."/>
            <person name="McMahon K.D."/>
            <person name="Konstantinidis K.T."/>
            <person name="Eloe-Fadrosh E.A."/>
            <person name="Kyrpides N.C."/>
            <person name="Woyke T."/>
        </authorList>
    </citation>
    <scope>NUCLEOTIDE SEQUENCE</scope>
    <source>
        <strain evidence="1">GVMAG-S-1101178-73</strain>
    </source>
</reference>